<dbReference type="Pfam" id="PF14420">
    <property type="entry name" value="Clr5"/>
    <property type="match status" value="1"/>
</dbReference>
<evidence type="ECO:0000313" key="3">
    <source>
        <dbReference type="EMBL" id="CZR56273.1"/>
    </source>
</evidence>
<organism evidence="3 4">
    <name type="scientific">Phialocephala subalpina</name>
    <dbReference type="NCBI Taxonomy" id="576137"/>
    <lineage>
        <taxon>Eukaryota</taxon>
        <taxon>Fungi</taxon>
        <taxon>Dikarya</taxon>
        <taxon>Ascomycota</taxon>
        <taxon>Pezizomycotina</taxon>
        <taxon>Leotiomycetes</taxon>
        <taxon>Helotiales</taxon>
        <taxon>Mollisiaceae</taxon>
        <taxon>Phialocephala</taxon>
        <taxon>Phialocephala fortinii species complex</taxon>
    </lineage>
</organism>
<evidence type="ECO:0000256" key="1">
    <source>
        <dbReference type="SAM" id="MobiDB-lite"/>
    </source>
</evidence>
<gene>
    <name evidence="3" type="ORF">PAC_06161</name>
</gene>
<dbReference type="PANTHER" id="PTHR38788:SF3">
    <property type="entry name" value="CLR5 DOMAIN-CONTAINING PROTEIN"/>
    <property type="match status" value="1"/>
</dbReference>
<dbReference type="Proteomes" id="UP000184330">
    <property type="component" value="Unassembled WGS sequence"/>
</dbReference>
<sequence>MPPPLVGHYVPSSWERVATPSDLANTARTTVDYTATNQEGQITASTSVFGGGSRSSFTLPDFDAWLFSEQQPSSNSSTKGQINPQHYETSVSTFNTEPPTAVQQGAKVSRRAAKRDKWESIKEEVRQLYVLEGKTLEATMMEMQRKYSFKASLRKWKMQTKEWGFDKNLSKNDMAILVAKAEKRKRDDGKETKFYNGGQEIRSERLAGFKKRKMAETIDAPSPSAATPMNITYDTPRFEANMDDIEKEETTFPDNDCHALNLFLLRDSVSHAFIAGVMSIGVTTGARHPLIPMDIRDHASNFNLERHELEKETDRRPSAIPTPSIVQVDPAVTAEAAANELPLAMKETWSSDETAVCPKRLTRVYLDRHQPTRRFIGQLALADFKLADVSLGQRPLLEAQKLVISSLFEFLPEMKHFWEVSASPPDIYQLDESTLAWLAAVCMQDYPHMADGQVLRSMIRMIEKQLLIHEEEESNIGNLRSFKLVIMLTSAAMMCGRANALDALTIFDEIISKTQGWKGGLASIMQAYSFICRAFHCTRLGNQSQSEEDVETAWVFMNEIAQSKQRDTMTWFWRFAQRNVSSRRARNAEQSS</sequence>
<dbReference type="AlphaFoldDB" id="A0A1L7WU67"/>
<feature type="region of interest" description="Disordered" evidence="1">
    <location>
        <begin position="90"/>
        <end position="116"/>
    </location>
</feature>
<protein>
    <recommendedName>
        <fullName evidence="2">Clr5 domain-containing protein</fullName>
    </recommendedName>
</protein>
<accession>A0A1L7WU67</accession>
<feature type="compositionally biased region" description="Polar residues" evidence="1">
    <location>
        <begin position="90"/>
        <end position="103"/>
    </location>
</feature>
<proteinExistence type="predicted"/>
<name>A0A1L7WU67_9HELO</name>
<reference evidence="3 4" key="1">
    <citation type="submission" date="2016-03" db="EMBL/GenBank/DDBJ databases">
        <authorList>
            <person name="Ploux O."/>
        </authorList>
    </citation>
    <scope>NUCLEOTIDE SEQUENCE [LARGE SCALE GENOMIC DNA]</scope>
    <source>
        <strain evidence="3 4">UAMH 11012</strain>
    </source>
</reference>
<evidence type="ECO:0000313" key="4">
    <source>
        <dbReference type="Proteomes" id="UP000184330"/>
    </source>
</evidence>
<keyword evidence="4" id="KW-1185">Reference proteome</keyword>
<dbReference type="InterPro" id="IPR025676">
    <property type="entry name" value="Clr5_dom"/>
</dbReference>
<dbReference type="OrthoDB" id="5986190at2759"/>
<dbReference type="EMBL" id="FJOG01000007">
    <property type="protein sequence ID" value="CZR56273.1"/>
    <property type="molecule type" value="Genomic_DNA"/>
</dbReference>
<dbReference type="PANTHER" id="PTHR38788">
    <property type="entry name" value="CLR5 DOMAIN-CONTAINING PROTEIN"/>
    <property type="match status" value="1"/>
</dbReference>
<evidence type="ECO:0000259" key="2">
    <source>
        <dbReference type="Pfam" id="PF14420"/>
    </source>
</evidence>
<feature type="domain" description="Clr5" evidence="2">
    <location>
        <begin position="115"/>
        <end position="167"/>
    </location>
</feature>